<organism evidence="2 3">
    <name type="scientific">Rhizobium mesoamericanum STM3625</name>
    <dbReference type="NCBI Taxonomy" id="1211777"/>
    <lineage>
        <taxon>Bacteria</taxon>
        <taxon>Pseudomonadati</taxon>
        <taxon>Pseudomonadota</taxon>
        <taxon>Alphaproteobacteria</taxon>
        <taxon>Hyphomicrobiales</taxon>
        <taxon>Rhizobiaceae</taxon>
        <taxon>Rhizobium/Agrobacterium group</taxon>
        <taxon>Rhizobium</taxon>
    </lineage>
</organism>
<gene>
    <name evidence="2" type="ORF">BN77_2795</name>
</gene>
<accession>K0PGL6</accession>
<sequence>MEQIENECDWIAMMLNKVTKDPLKRNSFEVWWRALPKDIREKQDYAFAKRCFRAGHLLGARPAKTKFRFRAGRLSSGPERQTANTLRGKP</sequence>
<protein>
    <submittedName>
        <fullName evidence="2">Uncharacterized protein</fullName>
    </submittedName>
</protein>
<name>K0PGL6_9HYPH</name>
<evidence type="ECO:0000256" key="1">
    <source>
        <dbReference type="SAM" id="MobiDB-lite"/>
    </source>
</evidence>
<dbReference type="STRING" id="1211777.BN77_2795"/>
<evidence type="ECO:0000313" key="3">
    <source>
        <dbReference type="Proteomes" id="UP000009319"/>
    </source>
</evidence>
<feature type="region of interest" description="Disordered" evidence="1">
    <location>
        <begin position="69"/>
        <end position="90"/>
    </location>
</feature>
<comment type="caution">
    <text evidence="2">The sequence shown here is derived from an EMBL/GenBank/DDBJ whole genome shotgun (WGS) entry which is preliminary data.</text>
</comment>
<dbReference type="EMBL" id="CANI01000018">
    <property type="protein sequence ID" value="CCM75626.1"/>
    <property type="molecule type" value="Genomic_DNA"/>
</dbReference>
<dbReference type="AlphaFoldDB" id="K0PGL6"/>
<dbReference type="HOGENOM" id="CLU_2438702_0_0_5"/>
<evidence type="ECO:0000313" key="2">
    <source>
        <dbReference type="EMBL" id="CCM75626.1"/>
    </source>
</evidence>
<proteinExistence type="predicted"/>
<feature type="compositionally biased region" description="Polar residues" evidence="1">
    <location>
        <begin position="78"/>
        <end position="90"/>
    </location>
</feature>
<dbReference type="Proteomes" id="UP000009319">
    <property type="component" value="Unassembled WGS sequence"/>
</dbReference>
<keyword evidence="3" id="KW-1185">Reference proteome</keyword>
<reference evidence="2 3" key="1">
    <citation type="journal article" date="2013" name="Genome Announc.">
        <title>Draft Genome Sequence of Rhizobium mesoamericanum STM3625, a Nitrogen-Fixing Symbiont of Mimosa pudica Isolated in French Guiana (South America).</title>
        <authorList>
            <person name="Moulin L."/>
            <person name="Mornico D."/>
            <person name="Melkonian R."/>
            <person name="Klonowska A."/>
        </authorList>
    </citation>
    <scope>NUCLEOTIDE SEQUENCE [LARGE SCALE GENOMIC DNA]</scope>
    <source>
        <strain evidence="2 3">STM3625</strain>
    </source>
</reference>